<dbReference type="KEGG" id="dej:AWY79_11270"/>
<evidence type="ECO:0000313" key="6">
    <source>
        <dbReference type="Proteomes" id="UP000295506"/>
    </source>
</evidence>
<evidence type="ECO:0000313" key="4">
    <source>
        <dbReference type="EMBL" id="TDT90064.1"/>
    </source>
</evidence>
<dbReference type="InterPro" id="IPR053174">
    <property type="entry name" value="LpxI"/>
</dbReference>
<feature type="domain" description="LpxI N-terminal" evidence="2">
    <location>
        <begin position="8"/>
        <end position="136"/>
    </location>
</feature>
<dbReference type="Proteomes" id="UP000055611">
    <property type="component" value="Chromosome"/>
</dbReference>
<organism evidence="4 6">
    <name type="scientific">Pseudodesulfovibrio indicus</name>
    <dbReference type="NCBI Taxonomy" id="1716143"/>
    <lineage>
        <taxon>Bacteria</taxon>
        <taxon>Pseudomonadati</taxon>
        <taxon>Thermodesulfobacteriota</taxon>
        <taxon>Desulfovibrionia</taxon>
        <taxon>Desulfovibrionales</taxon>
        <taxon>Desulfovibrionaceae</taxon>
    </lineage>
</organism>
<evidence type="ECO:0008006" key="7">
    <source>
        <dbReference type="Google" id="ProtNLM"/>
    </source>
</evidence>
<dbReference type="EMBL" id="SOBK01000003">
    <property type="protein sequence ID" value="TDT90064.1"/>
    <property type="molecule type" value="Genomic_DNA"/>
</dbReference>
<evidence type="ECO:0000259" key="1">
    <source>
        <dbReference type="Pfam" id="PF06230"/>
    </source>
</evidence>
<dbReference type="OrthoDB" id="9789836at2"/>
<protein>
    <recommendedName>
        <fullName evidence="7">UDP-2,3-diacylglucosamine pyrophosphatase</fullName>
    </recommendedName>
</protein>
<dbReference type="Gene3D" id="3.40.50.20">
    <property type="match status" value="1"/>
</dbReference>
<reference evidence="3 5" key="1">
    <citation type="journal article" date="2016" name="Front. Microbiol.">
        <title>Genome Sequence of the Piezophilic, Mesophilic Sulfate-Reducing Bacterium Desulfovibrio indicus J2T.</title>
        <authorList>
            <person name="Cao J."/>
            <person name="Maignien L."/>
            <person name="Shao Z."/>
            <person name="Alain K."/>
            <person name="Jebbar M."/>
        </authorList>
    </citation>
    <scope>NUCLEOTIDE SEQUENCE [LARGE SCALE GENOMIC DNA]</scope>
    <source>
        <strain evidence="3 5">J2</strain>
    </source>
</reference>
<dbReference type="Pfam" id="PF17930">
    <property type="entry name" value="LpxI_N"/>
    <property type="match status" value="1"/>
</dbReference>
<dbReference type="AlphaFoldDB" id="A0A126QNU8"/>
<dbReference type="PANTHER" id="PTHR39962">
    <property type="entry name" value="BLL4848 PROTEIN"/>
    <property type="match status" value="1"/>
</dbReference>
<dbReference type="EMBL" id="CP014206">
    <property type="protein sequence ID" value="AMK11652.1"/>
    <property type="molecule type" value="Genomic_DNA"/>
</dbReference>
<feature type="domain" description="LpxI C-terminal" evidence="1">
    <location>
        <begin position="139"/>
        <end position="268"/>
    </location>
</feature>
<dbReference type="InterPro" id="IPR043167">
    <property type="entry name" value="LpxI_C_sf"/>
</dbReference>
<dbReference type="InterPro" id="IPR041255">
    <property type="entry name" value="LpxI_N"/>
</dbReference>
<gene>
    <name evidence="3" type="ORF">AWY79_11270</name>
    <name evidence="4" type="ORF">EDC59_103370</name>
</gene>
<name>A0A126QNU8_9BACT</name>
<evidence type="ECO:0000313" key="5">
    <source>
        <dbReference type="Proteomes" id="UP000055611"/>
    </source>
</evidence>
<keyword evidence="5" id="KW-1185">Reference proteome</keyword>
<reference evidence="4 6" key="2">
    <citation type="submission" date="2019-03" db="EMBL/GenBank/DDBJ databases">
        <title>Genomic Encyclopedia of Type Strains, Phase IV (KMG-IV): sequencing the most valuable type-strain genomes for metagenomic binning, comparative biology and taxonomic classification.</title>
        <authorList>
            <person name="Goeker M."/>
        </authorList>
    </citation>
    <scope>NUCLEOTIDE SEQUENCE [LARGE SCALE GENOMIC DNA]</scope>
    <source>
        <strain evidence="4 6">DSM 101483</strain>
    </source>
</reference>
<accession>A0A126QNU8</accession>
<sequence length="279" mass="30382">MSDTPTTIGLIAGGKQFPVLVAQGVKAQGHRLVVAGFTGHTNMDVVPYADVFKELKLGKLNQLIDYLKSEKVDKVIMAGTIEKPKVMDIRHLDMRAIKLIMGRKDRGDSALLSIISSEFEKEGMTVVKAHEYQPDLLAPEGVLTRRSPDEREWRDLKFGWTVAKELGRLDVGQCVVVREGIVTAVEALEGTDAALRRGFEFGGKDCVVVKVFKPGQQREVDLPSFGLDTLKVMAEGKATCIGVEAGKSLFFDREAAVAFADKTGICVVGLTADCFPDAL</sequence>
<dbReference type="Gene3D" id="3.40.140.80">
    <property type="match status" value="1"/>
</dbReference>
<dbReference type="RefSeq" id="WP_066803766.1">
    <property type="nucleotide sequence ID" value="NZ_CP014206.1"/>
</dbReference>
<proteinExistence type="predicted"/>
<evidence type="ECO:0000259" key="2">
    <source>
        <dbReference type="Pfam" id="PF17930"/>
    </source>
</evidence>
<dbReference type="PANTHER" id="PTHR39962:SF1">
    <property type="entry name" value="LPXI FAMILY PROTEIN"/>
    <property type="match status" value="1"/>
</dbReference>
<dbReference type="Proteomes" id="UP000295506">
    <property type="component" value="Unassembled WGS sequence"/>
</dbReference>
<evidence type="ECO:0000313" key="3">
    <source>
        <dbReference type="EMBL" id="AMK11652.1"/>
    </source>
</evidence>
<dbReference type="Pfam" id="PF06230">
    <property type="entry name" value="LpxI_C"/>
    <property type="match status" value="1"/>
</dbReference>
<dbReference type="InterPro" id="IPR010415">
    <property type="entry name" value="LpxI_C"/>
</dbReference>